<dbReference type="InterPro" id="IPR028082">
    <property type="entry name" value="Peripla_BP_I"/>
</dbReference>
<dbReference type="InterPro" id="IPR025997">
    <property type="entry name" value="SBP_2_dom"/>
</dbReference>
<dbReference type="PANTHER" id="PTHR30036">
    <property type="entry name" value="D-XYLOSE-BINDING PERIPLASMIC PROTEIN"/>
    <property type="match status" value="1"/>
</dbReference>
<protein>
    <submittedName>
        <fullName evidence="4">Unannotated protein</fullName>
    </submittedName>
</protein>
<evidence type="ECO:0000313" key="4">
    <source>
        <dbReference type="EMBL" id="CAB4927093.1"/>
    </source>
</evidence>
<dbReference type="Pfam" id="PF13407">
    <property type="entry name" value="Peripla_BP_4"/>
    <property type="match status" value="1"/>
</dbReference>
<evidence type="ECO:0000259" key="3">
    <source>
        <dbReference type="Pfam" id="PF13407"/>
    </source>
</evidence>
<feature type="domain" description="Periplasmic binding protein" evidence="3">
    <location>
        <begin position="87"/>
        <end position="307"/>
    </location>
</feature>
<evidence type="ECO:0000256" key="1">
    <source>
        <dbReference type="ARBA" id="ARBA00004196"/>
    </source>
</evidence>
<proteinExistence type="inferred from homology"/>
<comment type="similarity">
    <text evidence="2">Belongs to the bacterial solute-binding protein 2 family.</text>
</comment>
<dbReference type="InterPro" id="IPR050555">
    <property type="entry name" value="Bact_Solute-Bind_Prot2"/>
</dbReference>
<dbReference type="EMBL" id="CAFBNE010000001">
    <property type="protein sequence ID" value="CAB4927093.1"/>
    <property type="molecule type" value="Genomic_DNA"/>
</dbReference>
<dbReference type="GO" id="GO:0030288">
    <property type="term" value="C:outer membrane-bounded periplasmic space"/>
    <property type="evidence" value="ECO:0007669"/>
    <property type="project" value="TreeGrafter"/>
</dbReference>
<dbReference type="PANTHER" id="PTHR30036:SF7">
    <property type="entry name" value="ABC TRANSPORTER PERIPLASMIC-BINDING PROTEIN YPHF"/>
    <property type="match status" value="1"/>
</dbReference>
<accession>A0A6J7I7R3</accession>
<reference evidence="4" key="1">
    <citation type="submission" date="2020-05" db="EMBL/GenBank/DDBJ databases">
        <authorList>
            <person name="Chiriac C."/>
            <person name="Salcher M."/>
            <person name="Ghai R."/>
            <person name="Kavagutti S V."/>
        </authorList>
    </citation>
    <scope>NUCLEOTIDE SEQUENCE</scope>
</reference>
<dbReference type="Gene3D" id="3.40.50.2300">
    <property type="match status" value="2"/>
</dbReference>
<name>A0A6J7I7R3_9ZZZZ</name>
<dbReference type="SUPFAM" id="SSF53822">
    <property type="entry name" value="Periplasmic binding protein-like I"/>
    <property type="match status" value="1"/>
</dbReference>
<gene>
    <name evidence="4" type="ORF">UFOPK3772_00025</name>
</gene>
<dbReference type="AlphaFoldDB" id="A0A6J7I7R3"/>
<evidence type="ECO:0000256" key="2">
    <source>
        <dbReference type="ARBA" id="ARBA00007639"/>
    </source>
</evidence>
<dbReference type="GO" id="GO:0030246">
    <property type="term" value="F:carbohydrate binding"/>
    <property type="evidence" value="ECO:0007669"/>
    <property type="project" value="TreeGrafter"/>
</dbReference>
<comment type="subcellular location">
    <subcellularLocation>
        <location evidence="1">Cell envelope</location>
    </subcellularLocation>
</comment>
<organism evidence="4">
    <name type="scientific">freshwater metagenome</name>
    <dbReference type="NCBI Taxonomy" id="449393"/>
    <lineage>
        <taxon>unclassified sequences</taxon>
        <taxon>metagenomes</taxon>
        <taxon>ecological metagenomes</taxon>
    </lineage>
</organism>
<dbReference type="PROSITE" id="PS51257">
    <property type="entry name" value="PROKAR_LIPOPROTEIN"/>
    <property type="match status" value="1"/>
</dbReference>
<sequence length="401" mass="41047">MRKMHAAAIIPAVGLLLLASACSSSSTSTTPSEAAAPASSQAAAPASSEAAAPAVDGTQIMLGELPFDITNYCGTKPMVVGILDAYGGNGWAVGKKAILEKLSAQCPNVTDVLYVDSNFDVQQYIAGVDSLVAQGANVIETFDAFGQAPVEAFKKAQAAGVLIGNGNAIPGDAKVPADVTANVIPDMQQEAEMWVEWLTKATNNAGKVAYIGGPAGNLFDVPSLAAVNKAIANQGSGITVVTPEPVAGNWDPAATQQAVTGLLQKDPSINGIISTYTATIPAIMRAYEAAGVPYPAITGQSASMETVCEINKAVKKDPKFQVQSLDGSQNLHALSLAKLFAAFQGIAAPELGPTDGDTLIAYPSYINTLEGVLPACDNTFPPSADMSGALTKEEATAAFAK</sequence>